<name>V8NWN5_OPHHA</name>
<dbReference type="Gene3D" id="1.20.1250.20">
    <property type="entry name" value="MFS general substrate transporter like domains"/>
    <property type="match status" value="1"/>
</dbReference>
<keyword evidence="3" id="KW-1133">Transmembrane helix</keyword>
<dbReference type="Pfam" id="PF03137">
    <property type="entry name" value="OATP"/>
    <property type="match status" value="1"/>
</dbReference>
<dbReference type="GO" id="GO:0015125">
    <property type="term" value="F:bile acid transmembrane transporter activity"/>
    <property type="evidence" value="ECO:0007669"/>
    <property type="project" value="TreeGrafter"/>
</dbReference>
<proteinExistence type="predicted"/>
<dbReference type="OrthoDB" id="5062115at2759"/>
<accession>V8NWN5</accession>
<dbReference type="GO" id="GO:0043252">
    <property type="term" value="P:sodium-independent organic anion transport"/>
    <property type="evidence" value="ECO:0007669"/>
    <property type="project" value="TreeGrafter"/>
</dbReference>
<keyword evidence="5" id="KW-1185">Reference proteome</keyword>
<reference evidence="4 5" key="1">
    <citation type="journal article" date="2013" name="Proc. Natl. Acad. Sci. U.S.A.">
        <title>The king cobra genome reveals dynamic gene evolution and adaptation in the snake venom system.</title>
        <authorList>
            <person name="Vonk F.J."/>
            <person name="Casewell N.R."/>
            <person name="Henkel C.V."/>
            <person name="Heimberg A.M."/>
            <person name="Jansen H.J."/>
            <person name="McCleary R.J."/>
            <person name="Kerkkamp H.M."/>
            <person name="Vos R.A."/>
            <person name="Guerreiro I."/>
            <person name="Calvete J.J."/>
            <person name="Wuster W."/>
            <person name="Woods A.E."/>
            <person name="Logan J.M."/>
            <person name="Harrison R.A."/>
            <person name="Castoe T.A."/>
            <person name="de Koning A.P."/>
            <person name="Pollock D.D."/>
            <person name="Yandell M."/>
            <person name="Calderon D."/>
            <person name="Renjifo C."/>
            <person name="Currier R.B."/>
            <person name="Salgado D."/>
            <person name="Pla D."/>
            <person name="Sanz L."/>
            <person name="Hyder A.S."/>
            <person name="Ribeiro J.M."/>
            <person name="Arntzen J.W."/>
            <person name="van den Thillart G.E."/>
            <person name="Boetzer M."/>
            <person name="Pirovano W."/>
            <person name="Dirks R.P."/>
            <person name="Spaink H.P."/>
            <person name="Duboule D."/>
            <person name="McGlinn E."/>
            <person name="Kini R.M."/>
            <person name="Richardson M.K."/>
        </authorList>
    </citation>
    <scope>NUCLEOTIDE SEQUENCE</scope>
    <source>
        <tissue evidence="4">Blood</tissue>
    </source>
</reference>
<comment type="subcellular location">
    <subcellularLocation>
        <location evidence="1">Membrane</location>
        <topology evidence="1">Multi-pass membrane protein</topology>
    </subcellularLocation>
</comment>
<keyword evidence="2" id="KW-1015">Disulfide bond</keyword>
<evidence type="ECO:0000313" key="5">
    <source>
        <dbReference type="Proteomes" id="UP000018936"/>
    </source>
</evidence>
<dbReference type="AlphaFoldDB" id="V8NWN5"/>
<dbReference type="PANTHER" id="PTHR11388">
    <property type="entry name" value="ORGANIC ANION TRANSPORTER"/>
    <property type="match status" value="1"/>
</dbReference>
<evidence type="ECO:0000256" key="3">
    <source>
        <dbReference type="SAM" id="Phobius"/>
    </source>
</evidence>
<dbReference type="Proteomes" id="UP000018936">
    <property type="component" value="Unassembled WGS sequence"/>
</dbReference>
<evidence type="ECO:0000256" key="2">
    <source>
        <dbReference type="ARBA" id="ARBA00023157"/>
    </source>
</evidence>
<dbReference type="SUPFAM" id="SSF103473">
    <property type="entry name" value="MFS general substrate transporter"/>
    <property type="match status" value="1"/>
</dbReference>
<feature type="transmembrane region" description="Helical" evidence="3">
    <location>
        <begin position="92"/>
        <end position="114"/>
    </location>
</feature>
<evidence type="ECO:0000313" key="4">
    <source>
        <dbReference type="EMBL" id="ETE66083.1"/>
    </source>
</evidence>
<dbReference type="EMBL" id="AZIM01001665">
    <property type="protein sequence ID" value="ETE66083.1"/>
    <property type="molecule type" value="Genomic_DNA"/>
</dbReference>
<sequence length="161" mass="17583">MASSYLWVFVLAGNLLRGIGEAPIMPLGMSYIDDFATEENSAFYIGTVRSAGMFGPSLGFLLGAFCASLWVDIGAVNPDTLTINSKDTRWVGAWWLGILICGATSFMSSLPFWFLPYSLPQEGEQVVKKSTEVYVITQVSQNKMEAARPPRLKVSEVAKGD</sequence>
<feature type="non-terminal residue" evidence="4">
    <location>
        <position position="1"/>
    </location>
</feature>
<keyword evidence="3" id="KW-0812">Transmembrane</keyword>
<evidence type="ECO:0000256" key="1">
    <source>
        <dbReference type="ARBA" id="ARBA00004141"/>
    </source>
</evidence>
<dbReference type="GO" id="GO:0016323">
    <property type="term" value="C:basolateral plasma membrane"/>
    <property type="evidence" value="ECO:0007669"/>
    <property type="project" value="TreeGrafter"/>
</dbReference>
<gene>
    <name evidence="4" type="primary">Slco1c1</name>
    <name evidence="4" type="ORF">L345_08135</name>
</gene>
<protein>
    <submittedName>
        <fullName evidence="4">Solute carrier organic anion transporter family member 1C1</fullName>
    </submittedName>
</protein>
<feature type="transmembrane region" description="Helical" evidence="3">
    <location>
        <begin position="42"/>
        <end position="71"/>
    </location>
</feature>
<keyword evidence="3" id="KW-0472">Membrane</keyword>
<comment type="caution">
    <text evidence="4">The sequence shown here is derived from an EMBL/GenBank/DDBJ whole genome shotgun (WGS) entry which is preliminary data.</text>
</comment>
<dbReference type="GO" id="GO:0015347">
    <property type="term" value="F:sodium-independent organic anion transmembrane transporter activity"/>
    <property type="evidence" value="ECO:0007669"/>
    <property type="project" value="TreeGrafter"/>
</dbReference>
<dbReference type="PANTHER" id="PTHR11388:SF83">
    <property type="entry name" value="SOLUTE CARRIER ORGANIC ANION TRANSPORTER FAMILY MEMBER"/>
    <property type="match status" value="1"/>
</dbReference>
<dbReference type="InterPro" id="IPR004156">
    <property type="entry name" value="OATP"/>
</dbReference>
<organism evidence="4 5">
    <name type="scientific">Ophiophagus hannah</name>
    <name type="common">King cobra</name>
    <name type="synonym">Naja hannah</name>
    <dbReference type="NCBI Taxonomy" id="8665"/>
    <lineage>
        <taxon>Eukaryota</taxon>
        <taxon>Metazoa</taxon>
        <taxon>Chordata</taxon>
        <taxon>Craniata</taxon>
        <taxon>Vertebrata</taxon>
        <taxon>Euteleostomi</taxon>
        <taxon>Lepidosauria</taxon>
        <taxon>Squamata</taxon>
        <taxon>Bifurcata</taxon>
        <taxon>Unidentata</taxon>
        <taxon>Episquamata</taxon>
        <taxon>Toxicofera</taxon>
        <taxon>Serpentes</taxon>
        <taxon>Colubroidea</taxon>
        <taxon>Elapidae</taxon>
        <taxon>Elapinae</taxon>
        <taxon>Ophiophagus</taxon>
    </lineage>
</organism>
<dbReference type="InterPro" id="IPR036259">
    <property type="entry name" value="MFS_trans_sf"/>
</dbReference>